<name>A0ABP9K8L4_9NOCA</name>
<proteinExistence type="predicted"/>
<organism evidence="1 2">
    <name type="scientific">Nocardia callitridis</name>
    <dbReference type="NCBI Taxonomy" id="648753"/>
    <lineage>
        <taxon>Bacteria</taxon>
        <taxon>Bacillati</taxon>
        <taxon>Actinomycetota</taxon>
        <taxon>Actinomycetes</taxon>
        <taxon>Mycobacteriales</taxon>
        <taxon>Nocardiaceae</taxon>
        <taxon>Nocardia</taxon>
    </lineage>
</organism>
<reference evidence="2" key="1">
    <citation type="journal article" date="2019" name="Int. J. Syst. Evol. Microbiol.">
        <title>The Global Catalogue of Microorganisms (GCM) 10K type strain sequencing project: providing services to taxonomists for standard genome sequencing and annotation.</title>
        <authorList>
            <consortium name="The Broad Institute Genomics Platform"/>
            <consortium name="The Broad Institute Genome Sequencing Center for Infectious Disease"/>
            <person name="Wu L."/>
            <person name="Ma J."/>
        </authorList>
    </citation>
    <scope>NUCLEOTIDE SEQUENCE [LARGE SCALE GENOMIC DNA]</scope>
    <source>
        <strain evidence="2">JCM 18298</strain>
    </source>
</reference>
<sequence length="79" mass="8523">MDCIDLLVKTAGVLLEPGCGAKSFALVSRSVELVSCWFEGGAIGGSHAAVEFFVSVDRPAFRVSGGRFDLFRVENRELE</sequence>
<accession>A0ABP9K8L4</accession>
<dbReference type="Proteomes" id="UP001500603">
    <property type="component" value="Unassembled WGS sequence"/>
</dbReference>
<dbReference type="EMBL" id="BAABJM010000002">
    <property type="protein sequence ID" value="GAA5051594.1"/>
    <property type="molecule type" value="Genomic_DNA"/>
</dbReference>
<keyword evidence="2" id="KW-1185">Reference proteome</keyword>
<protein>
    <submittedName>
        <fullName evidence="1">Uncharacterized protein</fullName>
    </submittedName>
</protein>
<evidence type="ECO:0000313" key="1">
    <source>
        <dbReference type="EMBL" id="GAA5051594.1"/>
    </source>
</evidence>
<evidence type="ECO:0000313" key="2">
    <source>
        <dbReference type="Proteomes" id="UP001500603"/>
    </source>
</evidence>
<gene>
    <name evidence="1" type="ORF">GCM10023318_23160</name>
</gene>
<comment type="caution">
    <text evidence="1">The sequence shown here is derived from an EMBL/GenBank/DDBJ whole genome shotgun (WGS) entry which is preliminary data.</text>
</comment>